<sequence length="77" mass="9447">ENFHLPILETRMLDLKQLYPLIILLKERELTGEEEAFILKKLIIYCFRRRRERGIQAEVNRSNIFWEELEEKTNLKD</sequence>
<protein>
    <submittedName>
        <fullName evidence="1">36076_t:CDS:1</fullName>
    </submittedName>
</protein>
<evidence type="ECO:0000313" key="1">
    <source>
        <dbReference type="EMBL" id="CAG8846875.1"/>
    </source>
</evidence>
<comment type="caution">
    <text evidence="1">The sequence shown here is derived from an EMBL/GenBank/DDBJ whole genome shotgun (WGS) entry which is preliminary data.</text>
</comment>
<accession>A0ACA9SSH1</accession>
<dbReference type="Proteomes" id="UP000789920">
    <property type="component" value="Unassembled WGS sequence"/>
</dbReference>
<keyword evidence="2" id="KW-1185">Reference proteome</keyword>
<feature type="non-terminal residue" evidence="1">
    <location>
        <position position="77"/>
    </location>
</feature>
<organism evidence="1 2">
    <name type="scientific">Racocetra persica</name>
    <dbReference type="NCBI Taxonomy" id="160502"/>
    <lineage>
        <taxon>Eukaryota</taxon>
        <taxon>Fungi</taxon>
        <taxon>Fungi incertae sedis</taxon>
        <taxon>Mucoromycota</taxon>
        <taxon>Glomeromycotina</taxon>
        <taxon>Glomeromycetes</taxon>
        <taxon>Diversisporales</taxon>
        <taxon>Gigasporaceae</taxon>
        <taxon>Racocetra</taxon>
    </lineage>
</organism>
<feature type="non-terminal residue" evidence="1">
    <location>
        <position position="1"/>
    </location>
</feature>
<evidence type="ECO:0000313" key="2">
    <source>
        <dbReference type="Proteomes" id="UP000789920"/>
    </source>
</evidence>
<proteinExistence type="predicted"/>
<gene>
    <name evidence="1" type="ORF">RPERSI_LOCUS34359</name>
</gene>
<reference evidence="1" key="1">
    <citation type="submission" date="2021-06" db="EMBL/GenBank/DDBJ databases">
        <authorList>
            <person name="Kallberg Y."/>
            <person name="Tangrot J."/>
            <person name="Rosling A."/>
        </authorList>
    </citation>
    <scope>NUCLEOTIDE SEQUENCE</scope>
    <source>
        <strain evidence="1">MA461A</strain>
    </source>
</reference>
<dbReference type="EMBL" id="CAJVQC010153262">
    <property type="protein sequence ID" value="CAG8846875.1"/>
    <property type="molecule type" value="Genomic_DNA"/>
</dbReference>
<name>A0ACA9SSH1_9GLOM</name>